<evidence type="ECO:0000259" key="9">
    <source>
        <dbReference type="PROSITE" id="PS50928"/>
    </source>
</evidence>
<sequence length="231" mass="25175">MLEILQKYGTMFLVGSWPHGPLGGFAATLLLAGLGLALAFPIALLLGFARVGHYRAARLLAACWVTAFRGIPLIMIIFWAYFAVPLVTGMTISAFKTALVAIVLYESAFLAEIVRAGLQGLPRGQTEAARSAGLSYWQSMRFVILPQALVNMIPSLVSQFVSTIKATSIVYIIGVEEGTFVGQQINSIELTSALQTYLILAGFYFVICLTLSRLAKRIETRIQRRRLGLAS</sequence>
<dbReference type="InterPro" id="IPR010065">
    <property type="entry name" value="AA_ABC_transptr_permease_3TM"/>
</dbReference>
<keyword evidence="3 8" id="KW-0813">Transport</keyword>
<dbReference type="InterPro" id="IPR000515">
    <property type="entry name" value="MetI-like"/>
</dbReference>
<feature type="transmembrane region" description="Helical" evidence="8">
    <location>
        <begin position="59"/>
        <end position="82"/>
    </location>
</feature>
<gene>
    <name evidence="10" type="ORF">CS347_05180</name>
</gene>
<dbReference type="GO" id="GO:0022857">
    <property type="term" value="F:transmembrane transporter activity"/>
    <property type="evidence" value="ECO:0007669"/>
    <property type="project" value="InterPro"/>
</dbReference>
<reference evidence="11" key="1">
    <citation type="submission" date="2017-10" db="EMBL/GenBank/DDBJ databases">
        <title>Whole genome sequencing of various Bordetella species.</title>
        <authorList>
            <person name="Weigand M.R."/>
            <person name="Loparev V."/>
            <person name="Peng Y."/>
            <person name="Bowden K.E."/>
            <person name="Tondella M.L."/>
            <person name="Williams M.M."/>
        </authorList>
    </citation>
    <scope>NUCLEOTIDE SEQUENCE [LARGE SCALE GENOMIC DNA]</scope>
    <source>
        <strain evidence="11">H720</strain>
    </source>
</reference>
<evidence type="ECO:0000313" key="10">
    <source>
        <dbReference type="EMBL" id="AZW16211.1"/>
    </source>
</evidence>
<dbReference type="InterPro" id="IPR043429">
    <property type="entry name" value="ArtM/GltK/GlnP/TcyL/YhdX-like"/>
</dbReference>
<dbReference type="SUPFAM" id="SSF161098">
    <property type="entry name" value="MetI-like"/>
    <property type="match status" value="1"/>
</dbReference>
<accession>A0AAN1VEV2</accession>
<keyword evidence="7 8" id="KW-0472">Membrane</keyword>
<feature type="transmembrane region" description="Helical" evidence="8">
    <location>
        <begin position="194"/>
        <end position="215"/>
    </location>
</feature>
<evidence type="ECO:0000256" key="6">
    <source>
        <dbReference type="ARBA" id="ARBA00022989"/>
    </source>
</evidence>
<feature type="domain" description="ABC transmembrane type-1" evidence="9">
    <location>
        <begin position="25"/>
        <end position="215"/>
    </location>
</feature>
<protein>
    <submittedName>
        <fullName evidence="10">Amino acid ABC transporter permease</fullName>
    </submittedName>
</protein>
<evidence type="ECO:0000313" key="11">
    <source>
        <dbReference type="Proteomes" id="UP000282741"/>
    </source>
</evidence>
<dbReference type="PROSITE" id="PS50928">
    <property type="entry name" value="ABC_TM1"/>
    <property type="match status" value="1"/>
</dbReference>
<dbReference type="InterPro" id="IPR035906">
    <property type="entry name" value="MetI-like_sf"/>
</dbReference>
<proteinExistence type="inferred from homology"/>
<comment type="similarity">
    <text evidence="2">Belongs to the binding-protein-dependent transport system permease family. HisMQ subfamily.</text>
</comment>
<dbReference type="GeneID" id="92996707"/>
<dbReference type="RefSeq" id="WP_032963715.1">
    <property type="nucleotide sequence ID" value="NZ_CP012077.1"/>
</dbReference>
<dbReference type="Gene3D" id="1.10.3720.10">
    <property type="entry name" value="MetI-like"/>
    <property type="match status" value="1"/>
</dbReference>
<dbReference type="EMBL" id="CP024172">
    <property type="protein sequence ID" value="AZW16211.1"/>
    <property type="molecule type" value="Genomic_DNA"/>
</dbReference>
<dbReference type="NCBIfam" id="TIGR01726">
    <property type="entry name" value="HEQRo_perm_3TM"/>
    <property type="match status" value="1"/>
</dbReference>
<evidence type="ECO:0000256" key="3">
    <source>
        <dbReference type="ARBA" id="ARBA00022448"/>
    </source>
</evidence>
<dbReference type="Proteomes" id="UP000282741">
    <property type="component" value="Chromosome"/>
</dbReference>
<evidence type="ECO:0000256" key="1">
    <source>
        <dbReference type="ARBA" id="ARBA00004429"/>
    </source>
</evidence>
<dbReference type="GO" id="GO:0043190">
    <property type="term" value="C:ATP-binding cassette (ABC) transporter complex"/>
    <property type="evidence" value="ECO:0007669"/>
    <property type="project" value="InterPro"/>
</dbReference>
<dbReference type="AlphaFoldDB" id="A0AAN1VEV2"/>
<keyword evidence="4" id="KW-1003">Cell membrane</keyword>
<feature type="transmembrane region" description="Helical" evidence="8">
    <location>
        <begin position="20"/>
        <end position="47"/>
    </location>
</feature>
<dbReference type="PANTHER" id="PTHR30614:SF21">
    <property type="entry name" value="AMINO ACID ABC TRANSPORTER PERMEASE"/>
    <property type="match status" value="1"/>
</dbReference>
<keyword evidence="6 8" id="KW-1133">Transmembrane helix</keyword>
<dbReference type="Pfam" id="PF00528">
    <property type="entry name" value="BPD_transp_1"/>
    <property type="match status" value="1"/>
</dbReference>
<evidence type="ECO:0000256" key="7">
    <source>
        <dbReference type="ARBA" id="ARBA00023136"/>
    </source>
</evidence>
<evidence type="ECO:0000256" key="8">
    <source>
        <dbReference type="RuleBase" id="RU363032"/>
    </source>
</evidence>
<keyword evidence="5 8" id="KW-0812">Transmembrane</keyword>
<dbReference type="GO" id="GO:0006865">
    <property type="term" value="P:amino acid transport"/>
    <property type="evidence" value="ECO:0007669"/>
    <property type="project" value="TreeGrafter"/>
</dbReference>
<evidence type="ECO:0000256" key="4">
    <source>
        <dbReference type="ARBA" id="ARBA00022475"/>
    </source>
</evidence>
<evidence type="ECO:0000256" key="2">
    <source>
        <dbReference type="ARBA" id="ARBA00010072"/>
    </source>
</evidence>
<organism evidence="10 11">
    <name type="scientific">Bordetella hinzii</name>
    <dbReference type="NCBI Taxonomy" id="103855"/>
    <lineage>
        <taxon>Bacteria</taxon>
        <taxon>Pseudomonadati</taxon>
        <taxon>Pseudomonadota</taxon>
        <taxon>Betaproteobacteria</taxon>
        <taxon>Burkholderiales</taxon>
        <taxon>Alcaligenaceae</taxon>
        <taxon>Bordetella</taxon>
    </lineage>
</organism>
<dbReference type="CDD" id="cd06261">
    <property type="entry name" value="TM_PBP2"/>
    <property type="match status" value="1"/>
</dbReference>
<comment type="subcellular location">
    <subcellularLocation>
        <location evidence="1">Cell inner membrane</location>
        <topology evidence="1">Multi-pass membrane protein</topology>
    </subcellularLocation>
    <subcellularLocation>
        <location evidence="8">Cell membrane</location>
        <topology evidence="8">Multi-pass membrane protein</topology>
    </subcellularLocation>
</comment>
<dbReference type="PANTHER" id="PTHR30614">
    <property type="entry name" value="MEMBRANE COMPONENT OF AMINO ACID ABC TRANSPORTER"/>
    <property type="match status" value="1"/>
</dbReference>
<evidence type="ECO:0000256" key="5">
    <source>
        <dbReference type="ARBA" id="ARBA00022692"/>
    </source>
</evidence>
<name>A0AAN1VEV2_9BORD</name>